<proteinExistence type="inferred from homology"/>
<name>A0A087T0S0_STEMI</name>
<organism evidence="2 3">
    <name type="scientific">Stegodyphus mimosarum</name>
    <name type="common">African social velvet spider</name>
    <dbReference type="NCBI Taxonomy" id="407821"/>
    <lineage>
        <taxon>Eukaryota</taxon>
        <taxon>Metazoa</taxon>
        <taxon>Ecdysozoa</taxon>
        <taxon>Arthropoda</taxon>
        <taxon>Chelicerata</taxon>
        <taxon>Arachnida</taxon>
        <taxon>Araneae</taxon>
        <taxon>Araneomorphae</taxon>
        <taxon>Entelegynae</taxon>
        <taxon>Eresoidea</taxon>
        <taxon>Eresidae</taxon>
        <taxon>Stegodyphus</taxon>
    </lineage>
</organism>
<dbReference type="Proteomes" id="UP000054359">
    <property type="component" value="Unassembled WGS sequence"/>
</dbReference>
<dbReference type="InterPro" id="IPR019393">
    <property type="entry name" value="WASH_strumpellin"/>
</dbReference>
<dbReference type="STRING" id="407821.A0A087T0S0"/>
<dbReference type="EMBL" id="KK112859">
    <property type="protein sequence ID" value="KFM58709.1"/>
    <property type="molecule type" value="Genomic_DNA"/>
</dbReference>
<dbReference type="GO" id="GO:0030041">
    <property type="term" value="P:actin filament polymerization"/>
    <property type="evidence" value="ECO:0007669"/>
    <property type="project" value="TreeGrafter"/>
</dbReference>
<keyword evidence="3" id="KW-1185">Reference proteome</keyword>
<dbReference type="OrthoDB" id="565118at2759"/>
<dbReference type="PANTHER" id="PTHR15691:SF6">
    <property type="entry name" value="WASH COMPLEX SUBUNIT 5"/>
    <property type="match status" value="1"/>
</dbReference>
<dbReference type="GO" id="GO:0051125">
    <property type="term" value="P:regulation of actin nucleation"/>
    <property type="evidence" value="ECO:0007669"/>
    <property type="project" value="TreeGrafter"/>
</dbReference>
<dbReference type="GO" id="GO:0071203">
    <property type="term" value="C:WASH complex"/>
    <property type="evidence" value="ECO:0007669"/>
    <property type="project" value="InterPro"/>
</dbReference>
<dbReference type="GO" id="GO:0007032">
    <property type="term" value="P:endosome organization"/>
    <property type="evidence" value="ECO:0007669"/>
    <property type="project" value="TreeGrafter"/>
</dbReference>
<evidence type="ECO:0000256" key="1">
    <source>
        <dbReference type="ARBA" id="ARBA00006224"/>
    </source>
</evidence>
<dbReference type="OMA" id="FFPDNWV"/>
<accession>A0A087T0S0</accession>
<sequence>MVDFLAENNACGQYLLRLVSRGNAIIAELLRLSDVVPQVFRMEAKSDIQKYGDVLCDFSYFKMSDFYENKIESNPQLQDRDEEFKENYIDILTRFYLAFESVHKYITDLGRFLEDLDEGIYIQQTLETVLANEDGRQLLCESLFLCGVILLVTDQKIDGIVRERMLVSYYRYSAQRSSMDSNIDDVCKLLRSTGYSTVPGAKRPPNYPDDYFRRVPLSSTFISMIIGRLRSDDIYNQVSAYPLPEHRSTALATQAAMLYVILYFAPEILNNHHAKMREIVDKFFPDNWVISIYMGMVINLVDAWEPYKAAKQALCNTIDATNVKEQCHKYHTRVVKLIPQVENLLKEGALSEEIVLDNVPKLLNIARECNVTLRWLLLHTVMLSPVTESNKRCRQLREQVVMDSHYKPLQVFQLLLYTAQFELKLKELFKQLLSEKHEKWTKYKSESTERMSELGDVFSGTKPLTRIEKNDNLQAWFKDMAKQIDSLNYEDATATGRKIVQLIQALEEVQEFHQLESNLQIKQFLADTRKFLHQMLRTINIKEEVLITLEMVADLSYAWEIIDSYTVYMQQGIKRDPTLAIKLRATFLKLASALDLPLLRINQASSPDLLSVSQYYSGELVSYVRKVLHIIPETMFGLMAQIIDLQTNVLKEVPTRLMKDQLKAYAQLDERYKVAKYTHAISVFTEGILMMKRTLVGIIQIDPKQLLEDGIRKELVQKVAVALHEGLVFNPKVKFSELVPKLEAIGQKMDGFRRSFEYIQDYVSIYGLKIWQEEMSRIINYNVEQECNAFLRHKVQDWQSIYQSRTIPIPFFAPLDNLSVNFIGRLAREVLRITDPRITVYIDQTTTWYDFKTHNEVVSLKLFSLIQKSVGTPGLTGLDRLLSFMIVTELQSIIRFYEKQIAGDKSWQETFRSLHSSLQPINKLIGQPSRAYGPALSKASKHLRFLESLLKVGQMQLLRRRIAYELNTSCKFDSKHLASALQAINEALLADIELHYKDPNKPYPKEDNPLLYELSSYLEWAGICNPLAKIYITTRPLPHLSLFMFLFVTSQFSKLTYEKSIDGLISRKITDGIDGLPFVIGTLTFLHQFHQDHKNNFLAYMGQYIRSVMDTIRDSSRNETPGDILNCLVYLEQFVEYGQLPRKAITAHIPPLLIDKARS</sequence>
<dbReference type="GO" id="GO:0005768">
    <property type="term" value="C:endosome"/>
    <property type="evidence" value="ECO:0007669"/>
    <property type="project" value="TreeGrafter"/>
</dbReference>
<reference evidence="2 3" key="1">
    <citation type="submission" date="2013-11" db="EMBL/GenBank/DDBJ databases">
        <title>Genome sequencing of Stegodyphus mimosarum.</title>
        <authorList>
            <person name="Bechsgaard J."/>
        </authorList>
    </citation>
    <scope>NUCLEOTIDE SEQUENCE [LARGE SCALE GENOMIC DNA]</scope>
</reference>
<dbReference type="AlphaFoldDB" id="A0A087T0S0"/>
<protein>
    <submittedName>
        <fullName evidence="2">WASH complex subunit strumpellin</fullName>
    </submittedName>
</protein>
<dbReference type="Pfam" id="PF10266">
    <property type="entry name" value="Strumpellin"/>
    <property type="match status" value="1"/>
</dbReference>
<dbReference type="GO" id="GO:0140285">
    <property type="term" value="P:endosome fission"/>
    <property type="evidence" value="ECO:0007669"/>
    <property type="project" value="TreeGrafter"/>
</dbReference>
<gene>
    <name evidence="2" type="ORF">X975_23000</name>
</gene>
<dbReference type="PANTHER" id="PTHR15691">
    <property type="entry name" value="WASH COMPLEX SUBUNIT 5"/>
    <property type="match status" value="1"/>
</dbReference>
<evidence type="ECO:0000313" key="2">
    <source>
        <dbReference type="EMBL" id="KFM58709.1"/>
    </source>
</evidence>
<comment type="similarity">
    <text evidence="1">Belongs to the strumpellin family.</text>
</comment>
<evidence type="ECO:0000313" key="3">
    <source>
        <dbReference type="Proteomes" id="UP000054359"/>
    </source>
</evidence>
<feature type="non-terminal residue" evidence="2">
    <location>
        <position position="1159"/>
    </location>
</feature>